<evidence type="ECO:0000313" key="8">
    <source>
        <dbReference type="EMBL" id="MFC3895095.1"/>
    </source>
</evidence>
<evidence type="ECO:0000259" key="7">
    <source>
        <dbReference type="Pfam" id="PF08281"/>
    </source>
</evidence>
<evidence type="ECO:0000256" key="1">
    <source>
        <dbReference type="ARBA" id="ARBA00010641"/>
    </source>
</evidence>
<comment type="similarity">
    <text evidence="1">Belongs to the sigma-70 factor family. ECF subfamily.</text>
</comment>
<dbReference type="SUPFAM" id="SSF88946">
    <property type="entry name" value="Sigma2 domain of RNA polymerase sigma factors"/>
    <property type="match status" value="1"/>
</dbReference>
<dbReference type="Pfam" id="PF04542">
    <property type="entry name" value="Sigma70_r2"/>
    <property type="match status" value="1"/>
</dbReference>
<evidence type="ECO:0000256" key="2">
    <source>
        <dbReference type="ARBA" id="ARBA00023015"/>
    </source>
</evidence>
<dbReference type="PANTHER" id="PTHR43133">
    <property type="entry name" value="RNA POLYMERASE ECF-TYPE SIGMA FACTO"/>
    <property type="match status" value="1"/>
</dbReference>
<organism evidence="8 9">
    <name type="scientific">Lentzea rhizosphaerae</name>
    <dbReference type="NCBI Taxonomy" id="2041025"/>
    <lineage>
        <taxon>Bacteria</taxon>
        <taxon>Bacillati</taxon>
        <taxon>Actinomycetota</taxon>
        <taxon>Actinomycetes</taxon>
        <taxon>Pseudonocardiales</taxon>
        <taxon>Pseudonocardiaceae</taxon>
        <taxon>Lentzea</taxon>
    </lineage>
</organism>
<evidence type="ECO:0000313" key="9">
    <source>
        <dbReference type="Proteomes" id="UP001595690"/>
    </source>
</evidence>
<keyword evidence="5" id="KW-0804">Transcription</keyword>
<evidence type="ECO:0000259" key="6">
    <source>
        <dbReference type="Pfam" id="PF04542"/>
    </source>
</evidence>
<evidence type="ECO:0000256" key="5">
    <source>
        <dbReference type="ARBA" id="ARBA00023163"/>
    </source>
</evidence>
<dbReference type="InterPro" id="IPR036388">
    <property type="entry name" value="WH-like_DNA-bd_sf"/>
</dbReference>
<accession>A0ABV8BZA4</accession>
<dbReference type="CDD" id="cd06171">
    <property type="entry name" value="Sigma70_r4"/>
    <property type="match status" value="1"/>
</dbReference>
<keyword evidence="9" id="KW-1185">Reference proteome</keyword>
<dbReference type="SUPFAM" id="SSF88659">
    <property type="entry name" value="Sigma3 and sigma4 domains of RNA polymerase sigma factors"/>
    <property type="match status" value="1"/>
</dbReference>
<dbReference type="Proteomes" id="UP001595690">
    <property type="component" value="Unassembled WGS sequence"/>
</dbReference>
<proteinExistence type="inferred from homology"/>
<feature type="domain" description="RNA polymerase sigma factor 70 region 4 type 2" evidence="7">
    <location>
        <begin position="115"/>
        <end position="166"/>
    </location>
</feature>
<evidence type="ECO:0000256" key="4">
    <source>
        <dbReference type="ARBA" id="ARBA00023125"/>
    </source>
</evidence>
<dbReference type="Gene3D" id="1.10.1740.10">
    <property type="match status" value="1"/>
</dbReference>
<sequence length="172" mass="19167">MADEKPARTTSQVSAGRPATDEEFAAFYRTNFKPLTAFVLMHGATLVEATDVVQDTMIEAYRSWHRIDHHRAWAHRVASKTFGRRRFATAEDLVADPPEPAPPLCGDIENWEQQQDLLTALAVLPPRQQQVMAWTLSGFRPAEIADELGITAEAVRSSLVKARQALSARGDR</sequence>
<dbReference type="InterPro" id="IPR039425">
    <property type="entry name" value="RNA_pol_sigma-70-like"/>
</dbReference>
<keyword evidence="3" id="KW-0731">Sigma factor</keyword>
<keyword evidence="4" id="KW-0238">DNA-binding</keyword>
<dbReference type="InterPro" id="IPR013249">
    <property type="entry name" value="RNA_pol_sigma70_r4_t2"/>
</dbReference>
<feature type="domain" description="RNA polymerase sigma-70 region 2" evidence="6">
    <location>
        <begin position="28"/>
        <end position="81"/>
    </location>
</feature>
<keyword evidence="2" id="KW-0805">Transcription regulation</keyword>
<dbReference type="InterPro" id="IPR013324">
    <property type="entry name" value="RNA_pol_sigma_r3/r4-like"/>
</dbReference>
<dbReference type="NCBIfam" id="TIGR02937">
    <property type="entry name" value="sigma70-ECF"/>
    <property type="match status" value="1"/>
</dbReference>
<evidence type="ECO:0000256" key="3">
    <source>
        <dbReference type="ARBA" id="ARBA00023082"/>
    </source>
</evidence>
<comment type="caution">
    <text evidence="8">The sequence shown here is derived from an EMBL/GenBank/DDBJ whole genome shotgun (WGS) entry which is preliminary data.</text>
</comment>
<name>A0ABV8BZA4_9PSEU</name>
<dbReference type="PANTHER" id="PTHR43133:SF8">
    <property type="entry name" value="RNA POLYMERASE SIGMA FACTOR HI_1459-RELATED"/>
    <property type="match status" value="1"/>
</dbReference>
<reference evidence="9" key="1">
    <citation type="journal article" date="2019" name="Int. J. Syst. Evol. Microbiol.">
        <title>The Global Catalogue of Microorganisms (GCM) 10K type strain sequencing project: providing services to taxonomists for standard genome sequencing and annotation.</title>
        <authorList>
            <consortium name="The Broad Institute Genomics Platform"/>
            <consortium name="The Broad Institute Genome Sequencing Center for Infectious Disease"/>
            <person name="Wu L."/>
            <person name="Ma J."/>
        </authorList>
    </citation>
    <scope>NUCLEOTIDE SEQUENCE [LARGE SCALE GENOMIC DNA]</scope>
    <source>
        <strain evidence="9">CGMCC 4.7405</strain>
    </source>
</reference>
<dbReference type="Gene3D" id="1.10.10.10">
    <property type="entry name" value="Winged helix-like DNA-binding domain superfamily/Winged helix DNA-binding domain"/>
    <property type="match status" value="1"/>
</dbReference>
<dbReference type="InterPro" id="IPR014284">
    <property type="entry name" value="RNA_pol_sigma-70_dom"/>
</dbReference>
<dbReference type="Pfam" id="PF08281">
    <property type="entry name" value="Sigma70_r4_2"/>
    <property type="match status" value="1"/>
</dbReference>
<gene>
    <name evidence="8" type="ORF">ACFOWZ_26740</name>
</gene>
<dbReference type="InterPro" id="IPR013325">
    <property type="entry name" value="RNA_pol_sigma_r2"/>
</dbReference>
<dbReference type="RefSeq" id="WP_382376639.1">
    <property type="nucleotide sequence ID" value="NZ_JBHRZI010000022.1"/>
</dbReference>
<dbReference type="EMBL" id="JBHRZI010000022">
    <property type="protein sequence ID" value="MFC3895095.1"/>
    <property type="molecule type" value="Genomic_DNA"/>
</dbReference>
<protein>
    <submittedName>
        <fullName evidence="8">RNA polymerase sigma factor</fullName>
    </submittedName>
</protein>
<dbReference type="InterPro" id="IPR007627">
    <property type="entry name" value="RNA_pol_sigma70_r2"/>
</dbReference>